<dbReference type="GO" id="GO:0005576">
    <property type="term" value="C:extracellular region"/>
    <property type="evidence" value="ECO:0007669"/>
    <property type="project" value="InterPro"/>
</dbReference>
<dbReference type="PROSITE" id="PS50940">
    <property type="entry name" value="CHIT_BIND_II"/>
    <property type="match status" value="3"/>
</dbReference>
<keyword evidence="1" id="KW-0147">Chitin-binding</keyword>
<feature type="chain" id="PRO_5027757681" description="Chitin-binding type-2 domain-containing protein" evidence="6">
    <location>
        <begin position="17"/>
        <end position="467"/>
    </location>
</feature>
<feature type="domain" description="Chitin-binding type-2" evidence="7">
    <location>
        <begin position="409"/>
        <end position="467"/>
    </location>
</feature>
<reference evidence="8 9" key="1">
    <citation type="submission" date="2020-08" db="EMBL/GenBank/DDBJ databases">
        <authorList>
            <person name="Koutsovoulos G."/>
            <person name="Danchin GJ E."/>
        </authorList>
    </citation>
    <scope>NUCLEOTIDE SEQUENCE [LARGE SCALE GENOMIC DNA]</scope>
</reference>
<evidence type="ECO:0000259" key="7">
    <source>
        <dbReference type="PROSITE" id="PS50940"/>
    </source>
</evidence>
<accession>A0A6V7XFZ8</accession>
<organism evidence="8 9">
    <name type="scientific">Meloidogyne enterolobii</name>
    <name type="common">Root-knot nematode worm</name>
    <name type="synonym">Meloidogyne mayaguensis</name>
    <dbReference type="NCBI Taxonomy" id="390850"/>
    <lineage>
        <taxon>Eukaryota</taxon>
        <taxon>Metazoa</taxon>
        <taxon>Ecdysozoa</taxon>
        <taxon>Nematoda</taxon>
        <taxon>Chromadorea</taxon>
        <taxon>Rhabditida</taxon>
        <taxon>Tylenchina</taxon>
        <taxon>Tylenchomorpha</taxon>
        <taxon>Tylenchoidea</taxon>
        <taxon>Meloidogynidae</taxon>
        <taxon>Meloidogyninae</taxon>
        <taxon>Meloidogyne</taxon>
    </lineage>
</organism>
<sequence length="467" mass="52818">MYFLIFFLILSKSLHANHHPCNDTQPDLISNGPCDKFVTFCDGGLPFQFECPDFFFFNPVSKFCEKIYDFIQQKQPPPLIVPTQPPPLIVPTPQPPPLIVPTPQPPALIVPTPNPLPLIVPAPQPHLPLVDPPVLSVYVPPPRLVYVPPPELEERFISEKSSAFAPMNSLTDVGHDAFLPSPPLSFIQSGFAPINSHVDFGHDIFNTRIKRSANDIDKCLELLGNYSKPLNETPCTHDEIPGGCRQFYFACVNGTRVERYCPLGLFFNSLREVCQRREQIQTCLPTSITSNSKPSRSFKVSPGNTWWQLLQGSKNFKEIQFFRLILIKNCLISIFFRPVLPSYSQYYPEKFCSELPDGFYKHPRNHSRVLQCFSHQLFEYPSCLHGLVFDEARGVCGYPPDFATKNVSVTFCAGGHHHGDHVAHPEKCTSFYRCVWGRLFPMSCPLGTVFNSRLSVCDYPKNVPNCN</sequence>
<evidence type="ECO:0000313" key="9">
    <source>
        <dbReference type="Proteomes" id="UP000580250"/>
    </source>
</evidence>
<evidence type="ECO:0000313" key="8">
    <source>
        <dbReference type="EMBL" id="CAD2198183.1"/>
    </source>
</evidence>
<keyword evidence="2 6" id="KW-0732">Signal</keyword>
<proteinExistence type="predicted"/>
<gene>
    <name evidence="8" type="ORF">MENT_LOCUS51473</name>
</gene>
<dbReference type="InterPro" id="IPR051940">
    <property type="entry name" value="Chitin_bind-dev_reg"/>
</dbReference>
<feature type="domain" description="Chitin-binding type-2" evidence="7">
    <location>
        <begin position="232"/>
        <end position="285"/>
    </location>
</feature>
<dbReference type="Pfam" id="PF01607">
    <property type="entry name" value="CBM_14"/>
    <property type="match status" value="3"/>
</dbReference>
<dbReference type="InterPro" id="IPR036508">
    <property type="entry name" value="Chitin-bd_dom_sf"/>
</dbReference>
<dbReference type="EMBL" id="CAJEWN010001530">
    <property type="protein sequence ID" value="CAD2198183.1"/>
    <property type="molecule type" value="Genomic_DNA"/>
</dbReference>
<dbReference type="Gene3D" id="3.20.20.80">
    <property type="entry name" value="Glycosidases"/>
    <property type="match status" value="1"/>
</dbReference>
<protein>
    <recommendedName>
        <fullName evidence="7">Chitin-binding type-2 domain-containing protein</fullName>
    </recommendedName>
</protein>
<evidence type="ECO:0000256" key="4">
    <source>
        <dbReference type="ARBA" id="ARBA00023157"/>
    </source>
</evidence>
<feature type="signal peptide" evidence="6">
    <location>
        <begin position="1"/>
        <end position="16"/>
    </location>
</feature>
<keyword evidence="5" id="KW-0325">Glycoprotein</keyword>
<evidence type="ECO:0000256" key="1">
    <source>
        <dbReference type="ARBA" id="ARBA00022669"/>
    </source>
</evidence>
<dbReference type="AlphaFoldDB" id="A0A6V7XFZ8"/>
<evidence type="ECO:0000256" key="6">
    <source>
        <dbReference type="SAM" id="SignalP"/>
    </source>
</evidence>
<dbReference type="OrthoDB" id="6020543at2759"/>
<dbReference type="Proteomes" id="UP000580250">
    <property type="component" value="Unassembled WGS sequence"/>
</dbReference>
<keyword evidence="3" id="KW-0677">Repeat</keyword>
<dbReference type="SMART" id="SM00494">
    <property type="entry name" value="ChtBD2"/>
    <property type="match status" value="4"/>
</dbReference>
<keyword evidence="4" id="KW-1015">Disulfide bond</keyword>
<evidence type="ECO:0000256" key="3">
    <source>
        <dbReference type="ARBA" id="ARBA00022737"/>
    </source>
</evidence>
<evidence type="ECO:0000256" key="2">
    <source>
        <dbReference type="ARBA" id="ARBA00022729"/>
    </source>
</evidence>
<dbReference type="GO" id="GO:0008061">
    <property type="term" value="F:chitin binding"/>
    <property type="evidence" value="ECO:0007669"/>
    <property type="project" value="UniProtKB-KW"/>
</dbReference>
<comment type="caution">
    <text evidence="8">The sequence shown here is derived from an EMBL/GenBank/DDBJ whole genome shotgun (WGS) entry which is preliminary data.</text>
</comment>
<evidence type="ECO:0000256" key="5">
    <source>
        <dbReference type="ARBA" id="ARBA00023180"/>
    </source>
</evidence>
<dbReference type="Gene3D" id="2.170.140.10">
    <property type="entry name" value="Chitin binding domain"/>
    <property type="match status" value="2"/>
</dbReference>
<name>A0A6V7XFZ8_MELEN</name>
<dbReference type="PANTHER" id="PTHR23301:SF0">
    <property type="entry name" value="CHITIN-BINDING TYPE-2 DOMAIN-CONTAINING PROTEIN-RELATED"/>
    <property type="match status" value="1"/>
</dbReference>
<feature type="domain" description="Chitin-binding type-2" evidence="7">
    <location>
        <begin position="349"/>
        <end position="406"/>
    </location>
</feature>
<dbReference type="PANTHER" id="PTHR23301">
    <property type="entry name" value="CHITIN BINDING PERITROPHIN-A"/>
    <property type="match status" value="1"/>
</dbReference>
<dbReference type="InterPro" id="IPR002557">
    <property type="entry name" value="Chitin-bd_dom"/>
</dbReference>
<dbReference type="SUPFAM" id="SSF57625">
    <property type="entry name" value="Invertebrate chitin-binding proteins"/>
    <property type="match status" value="3"/>
</dbReference>